<evidence type="ECO:0000313" key="3">
    <source>
        <dbReference type="EMBL" id="MDW4572568.1"/>
    </source>
</evidence>
<accession>A0ABU4GZR4</accession>
<comment type="caution">
    <text evidence="3">The sequence shown here is derived from an EMBL/GenBank/DDBJ whole genome shotgun (WGS) entry which is preliminary data.</text>
</comment>
<sequence>MQNSPRHAGASRDPNATRPERLYRERLGPSLWILVAAALAAPMAALVLTPVDTTVALVVGAVVGVLLIVLMIAAAPVVEVRDGELHAGRAHIGVEFLGVPEPHVGDDARHARGAGLDPRSWHLIRGGIDGVVVIPVTDADDPTTAWVISSRTPDRLCAAVRRAQVRRSTPSR</sequence>
<reference evidence="3 4" key="1">
    <citation type="submission" date="2023-11" db="EMBL/GenBank/DDBJ databases">
        <title>Draft genome sequence of Microbacterium arthrosphaerae JCM 30492.</title>
        <authorList>
            <person name="Zhang G."/>
            <person name="Ding Y."/>
        </authorList>
    </citation>
    <scope>NUCLEOTIDE SEQUENCE [LARGE SCALE GENOMIC DNA]</scope>
    <source>
        <strain evidence="3 4">JCM 30492</strain>
    </source>
</reference>
<evidence type="ECO:0000256" key="2">
    <source>
        <dbReference type="SAM" id="Phobius"/>
    </source>
</evidence>
<dbReference type="Proteomes" id="UP001283109">
    <property type="component" value="Unassembled WGS sequence"/>
</dbReference>
<dbReference type="EMBL" id="JAWQEV010000002">
    <property type="protein sequence ID" value="MDW4572568.1"/>
    <property type="molecule type" value="Genomic_DNA"/>
</dbReference>
<keyword evidence="2" id="KW-1133">Transmembrane helix</keyword>
<feature type="region of interest" description="Disordered" evidence="1">
    <location>
        <begin position="1"/>
        <end position="20"/>
    </location>
</feature>
<keyword evidence="2" id="KW-0812">Transmembrane</keyword>
<evidence type="ECO:0000256" key="1">
    <source>
        <dbReference type="SAM" id="MobiDB-lite"/>
    </source>
</evidence>
<gene>
    <name evidence="3" type="ORF">R8Z58_07220</name>
</gene>
<keyword evidence="2" id="KW-0472">Membrane</keyword>
<organism evidence="3 4">
    <name type="scientific">Microbacterium arthrosphaerae</name>
    <dbReference type="NCBI Taxonomy" id="792652"/>
    <lineage>
        <taxon>Bacteria</taxon>
        <taxon>Bacillati</taxon>
        <taxon>Actinomycetota</taxon>
        <taxon>Actinomycetes</taxon>
        <taxon>Micrococcales</taxon>
        <taxon>Microbacteriaceae</taxon>
        <taxon>Microbacterium</taxon>
    </lineage>
</organism>
<protein>
    <submittedName>
        <fullName evidence="3">DUF3093 domain-containing protein</fullName>
    </submittedName>
</protein>
<name>A0ABU4GZR4_9MICO</name>
<proteinExistence type="predicted"/>
<feature type="transmembrane region" description="Helical" evidence="2">
    <location>
        <begin position="55"/>
        <end position="78"/>
    </location>
</feature>
<keyword evidence="4" id="KW-1185">Reference proteome</keyword>
<evidence type="ECO:0000313" key="4">
    <source>
        <dbReference type="Proteomes" id="UP001283109"/>
    </source>
</evidence>
<dbReference type="RefSeq" id="WP_318353094.1">
    <property type="nucleotide sequence ID" value="NZ_JAWQEV010000002.1"/>
</dbReference>
<feature type="transmembrane region" description="Helical" evidence="2">
    <location>
        <begin position="31"/>
        <end position="49"/>
    </location>
</feature>
<dbReference type="Pfam" id="PF11292">
    <property type="entry name" value="DUF3093"/>
    <property type="match status" value="1"/>
</dbReference>
<dbReference type="InterPro" id="IPR021443">
    <property type="entry name" value="DUF3093"/>
</dbReference>